<feature type="transmembrane region" description="Helical" evidence="3">
    <location>
        <begin position="60"/>
        <end position="77"/>
    </location>
</feature>
<dbReference type="RefSeq" id="WP_068480697.1">
    <property type="nucleotide sequence ID" value="NZ_CZJS01000106.1"/>
</dbReference>
<proteinExistence type="inferred from homology"/>
<evidence type="ECO:0000313" key="5">
    <source>
        <dbReference type="Proteomes" id="UP000545286"/>
    </source>
</evidence>
<dbReference type="InterPro" id="IPR005133">
    <property type="entry name" value="PhaG_MnhG_YufB"/>
</dbReference>
<name>A0A7W4UN13_9MICO</name>
<evidence type="ECO:0000256" key="3">
    <source>
        <dbReference type="SAM" id="Phobius"/>
    </source>
</evidence>
<dbReference type="EMBL" id="JACHWJ010000002">
    <property type="protein sequence ID" value="MBB2957444.1"/>
    <property type="molecule type" value="Genomic_DNA"/>
</dbReference>
<feature type="compositionally biased region" description="Basic and acidic residues" evidence="2">
    <location>
        <begin position="149"/>
        <end position="166"/>
    </location>
</feature>
<dbReference type="Proteomes" id="UP000545286">
    <property type="component" value="Unassembled WGS sequence"/>
</dbReference>
<reference evidence="4 5" key="1">
    <citation type="submission" date="2020-08" db="EMBL/GenBank/DDBJ databases">
        <title>Sequencing the genomes of 1000 actinobacteria strains.</title>
        <authorList>
            <person name="Klenk H.-P."/>
        </authorList>
    </citation>
    <scope>NUCLEOTIDE SEQUENCE [LARGE SCALE GENOMIC DNA]</scope>
    <source>
        <strain evidence="4 5">DSM 20419</strain>
    </source>
</reference>
<feature type="transmembrane region" description="Helical" evidence="3">
    <location>
        <begin position="25"/>
        <end position="48"/>
    </location>
</feature>
<dbReference type="PANTHER" id="PTHR34703">
    <property type="entry name" value="ANTIPORTER SUBUNIT MNHG2-RELATED"/>
    <property type="match status" value="1"/>
</dbReference>
<keyword evidence="3" id="KW-0472">Membrane</keyword>
<keyword evidence="5" id="KW-1185">Reference proteome</keyword>
<gene>
    <name evidence="4" type="ORF">FHX72_001581</name>
</gene>
<accession>A0A7W4UN13</accession>
<keyword evidence="3" id="KW-0812">Transmembrane</keyword>
<comment type="caution">
    <text evidence="4">The sequence shown here is derived from an EMBL/GenBank/DDBJ whole genome shotgun (WGS) entry which is preliminary data.</text>
</comment>
<keyword evidence="3" id="KW-1133">Transmembrane helix</keyword>
<feature type="region of interest" description="Disordered" evidence="2">
    <location>
        <begin position="132"/>
        <end position="166"/>
    </location>
</feature>
<protein>
    <submittedName>
        <fullName evidence="4">Multicomponent Na+:H+ antiporter subunit G</fullName>
    </submittedName>
</protein>
<feature type="compositionally biased region" description="Basic and acidic residues" evidence="2">
    <location>
        <begin position="132"/>
        <end position="141"/>
    </location>
</feature>
<sequence length="166" mass="17730">MNASDALLASGGLLVANGPLDALDIISLVCLGLGALLSLAAGVGLMRFSDVLMRMHAQTKPQIAGLMFLLIGLAVQQTHLPTILFLIPIMFFQMLTTPAGATMLARAGYRSRQFDNAPLYVDELAAAVESAQRRTDDELTRAHAVRTGQPEREPAPEHEGLGHGEK</sequence>
<dbReference type="NCBIfam" id="TIGR01300">
    <property type="entry name" value="CPA3_mnhG_phaG"/>
    <property type="match status" value="1"/>
</dbReference>
<dbReference type="AlphaFoldDB" id="A0A7W4UN13"/>
<dbReference type="PANTHER" id="PTHR34703:SF1">
    <property type="entry name" value="ANTIPORTER SUBUNIT MNHG2-RELATED"/>
    <property type="match status" value="1"/>
</dbReference>
<comment type="similarity">
    <text evidence="1">Belongs to the CPA3 antiporters (TC 2.A.63) subunit G family.</text>
</comment>
<evidence type="ECO:0000313" key="4">
    <source>
        <dbReference type="EMBL" id="MBB2957444.1"/>
    </source>
</evidence>
<evidence type="ECO:0000256" key="1">
    <source>
        <dbReference type="ARBA" id="ARBA00008404"/>
    </source>
</evidence>
<dbReference type="Pfam" id="PF03334">
    <property type="entry name" value="PhaG_MnhG_YufB"/>
    <property type="match status" value="1"/>
</dbReference>
<evidence type="ECO:0000256" key="2">
    <source>
        <dbReference type="SAM" id="MobiDB-lite"/>
    </source>
</evidence>
<organism evidence="4 5">
    <name type="scientific">Pseudoclavibacter helvolus</name>
    <dbReference type="NCBI Taxonomy" id="255205"/>
    <lineage>
        <taxon>Bacteria</taxon>
        <taxon>Bacillati</taxon>
        <taxon>Actinomycetota</taxon>
        <taxon>Actinomycetes</taxon>
        <taxon>Micrococcales</taxon>
        <taxon>Microbacteriaceae</taxon>
        <taxon>Pseudoclavibacter</taxon>
    </lineage>
</organism>
<dbReference type="GO" id="GO:0015385">
    <property type="term" value="F:sodium:proton antiporter activity"/>
    <property type="evidence" value="ECO:0007669"/>
    <property type="project" value="TreeGrafter"/>
</dbReference>